<evidence type="ECO:0000313" key="3">
    <source>
        <dbReference type="EMBL" id="KAF2267915.1"/>
    </source>
</evidence>
<proteinExistence type="predicted"/>
<dbReference type="EMBL" id="ML986588">
    <property type="protein sequence ID" value="KAF2267915.1"/>
    <property type="molecule type" value="Genomic_DNA"/>
</dbReference>
<accession>A0A9P4N320</accession>
<dbReference type="Proteomes" id="UP000800093">
    <property type="component" value="Unassembled WGS sequence"/>
</dbReference>
<dbReference type="AlphaFoldDB" id="A0A9P4N320"/>
<reference evidence="4" key="1">
    <citation type="journal article" date="2020" name="Stud. Mycol.">
        <title>101 Dothideomycetes genomes: A test case for predicting lifestyles and emergence of pathogens.</title>
        <authorList>
            <person name="Haridas S."/>
            <person name="Albert R."/>
            <person name="Binder M."/>
            <person name="Bloem J."/>
            <person name="LaButti K."/>
            <person name="Salamov A."/>
            <person name="Andreopoulos B."/>
            <person name="Baker S."/>
            <person name="Barry K."/>
            <person name="Bills G."/>
            <person name="Bluhm B."/>
            <person name="Cannon C."/>
            <person name="Castanera R."/>
            <person name="Culley D."/>
            <person name="Daum C."/>
            <person name="Ezra D."/>
            <person name="Gonzalez J."/>
            <person name="Henrissat B."/>
            <person name="Kuo A."/>
            <person name="Liang C."/>
            <person name="Lipzen A."/>
            <person name="Lutzoni F."/>
            <person name="Magnuson J."/>
            <person name="Mondo S."/>
            <person name="Nolan M."/>
            <person name="Ohm R."/>
            <person name="Pangilinan J."/>
            <person name="Park H.-J."/>
            <person name="Ramirez L."/>
            <person name="Alfaro M."/>
            <person name="Sun H."/>
            <person name="Tritt A."/>
            <person name="Yoshinaga Y."/>
            <person name="Zwiers L.-H."/>
            <person name="Turgeon B."/>
            <person name="Goodwin S."/>
            <person name="Spatafora J."/>
            <person name="Crous P."/>
            <person name="Grigoriev I."/>
        </authorList>
    </citation>
    <scope>NUCLEOTIDE SEQUENCE [LARGE SCALE GENOMIC DNA]</scope>
    <source>
        <strain evidence="4">CBS 304.66</strain>
    </source>
</reference>
<organism evidence="3 4">
    <name type="scientific">Lojkania enalia</name>
    <dbReference type="NCBI Taxonomy" id="147567"/>
    <lineage>
        <taxon>Eukaryota</taxon>
        <taxon>Fungi</taxon>
        <taxon>Dikarya</taxon>
        <taxon>Ascomycota</taxon>
        <taxon>Pezizomycotina</taxon>
        <taxon>Dothideomycetes</taxon>
        <taxon>Pleosporomycetidae</taxon>
        <taxon>Pleosporales</taxon>
        <taxon>Pleosporales incertae sedis</taxon>
        <taxon>Lojkania</taxon>
    </lineage>
</organism>
<feature type="signal peptide" evidence="2">
    <location>
        <begin position="1"/>
        <end position="16"/>
    </location>
</feature>
<sequence length="79" mass="8670">MLPTAWACLWLSDIDSLTNLVAQTQASPTAFGSFFESIESQTRIVPIWTQRKQPASTVSTLQRPSTPLQPPSLQQSPLA</sequence>
<comment type="caution">
    <text evidence="3">The sequence shown here is derived from an EMBL/GenBank/DDBJ whole genome shotgun (WGS) entry which is preliminary data.</text>
</comment>
<gene>
    <name evidence="3" type="ORF">CC78DRAFT_576454</name>
</gene>
<evidence type="ECO:0000256" key="1">
    <source>
        <dbReference type="SAM" id="MobiDB-lite"/>
    </source>
</evidence>
<name>A0A9P4N320_9PLEO</name>
<feature type="compositionally biased region" description="Low complexity" evidence="1">
    <location>
        <begin position="60"/>
        <end position="79"/>
    </location>
</feature>
<feature type="region of interest" description="Disordered" evidence="1">
    <location>
        <begin position="55"/>
        <end position="79"/>
    </location>
</feature>
<evidence type="ECO:0000256" key="2">
    <source>
        <dbReference type="SAM" id="SignalP"/>
    </source>
</evidence>
<keyword evidence="4" id="KW-1185">Reference proteome</keyword>
<evidence type="ECO:0000313" key="4">
    <source>
        <dbReference type="Proteomes" id="UP000800093"/>
    </source>
</evidence>
<protein>
    <submittedName>
        <fullName evidence="3">Uncharacterized protein</fullName>
    </submittedName>
</protein>
<dbReference type="OrthoDB" id="5416097at2759"/>
<keyword evidence="2" id="KW-0732">Signal</keyword>
<feature type="chain" id="PRO_5040192160" evidence="2">
    <location>
        <begin position="17"/>
        <end position="79"/>
    </location>
</feature>